<dbReference type="EMBL" id="BLLN01000005">
    <property type="protein sequence ID" value="GFH73849.1"/>
    <property type="molecule type" value="Genomic_DNA"/>
</dbReference>
<name>A0ABQ1CUF1_STRDI</name>
<dbReference type="Proteomes" id="UP000472710">
    <property type="component" value="Unassembled WGS sequence"/>
</dbReference>
<gene>
    <name evidence="2" type="ORF">Sdia_46170</name>
</gene>
<evidence type="ECO:0000313" key="3">
    <source>
        <dbReference type="Proteomes" id="UP000472710"/>
    </source>
</evidence>
<accession>A0ABQ1CUF1</accession>
<sequence length="94" mass="10117">MVRRPAVEDRPHPDTGRPRRTAFFLLRAPDDAPDVWLHQVRGEDGDAGLTFACRFLRLPLATPLADGQDVWPAPAGPSWSAPSQPSGPAAPDGP</sequence>
<keyword evidence="3" id="KW-1185">Reference proteome</keyword>
<proteinExistence type="predicted"/>
<feature type="compositionally biased region" description="Low complexity" evidence="1">
    <location>
        <begin position="72"/>
        <end position="94"/>
    </location>
</feature>
<evidence type="ECO:0000256" key="1">
    <source>
        <dbReference type="SAM" id="MobiDB-lite"/>
    </source>
</evidence>
<organism evidence="2 3">
    <name type="scientific">Streptomyces diastaticus subsp. diastaticus</name>
    <dbReference type="NCBI Taxonomy" id="68040"/>
    <lineage>
        <taxon>Bacteria</taxon>
        <taxon>Bacillati</taxon>
        <taxon>Actinomycetota</taxon>
        <taxon>Actinomycetes</taxon>
        <taxon>Kitasatosporales</taxon>
        <taxon>Streptomycetaceae</taxon>
        <taxon>Streptomyces</taxon>
        <taxon>Streptomyces diastaticus group</taxon>
    </lineage>
</organism>
<reference evidence="2 3" key="1">
    <citation type="submission" date="2020-02" db="EMBL/GenBank/DDBJ databases">
        <title>Whole genome shotgun sequence of Streptomyces diastaticus subsp. diastaticus NBRC 13412.</title>
        <authorList>
            <person name="Ichikawa N."/>
            <person name="Komaki H."/>
            <person name="Tamura T."/>
        </authorList>
    </citation>
    <scope>NUCLEOTIDE SEQUENCE [LARGE SCALE GENOMIC DNA]</scope>
    <source>
        <strain evidence="2 3">NBRC 13412</strain>
    </source>
</reference>
<evidence type="ECO:0000313" key="2">
    <source>
        <dbReference type="EMBL" id="GFH73849.1"/>
    </source>
</evidence>
<protein>
    <submittedName>
        <fullName evidence="2">Uncharacterized protein</fullName>
    </submittedName>
</protein>
<feature type="region of interest" description="Disordered" evidence="1">
    <location>
        <begin position="66"/>
        <end position="94"/>
    </location>
</feature>
<comment type="caution">
    <text evidence="2">The sequence shown here is derived from an EMBL/GenBank/DDBJ whole genome shotgun (WGS) entry which is preliminary data.</text>
</comment>